<reference evidence="2 3" key="1">
    <citation type="journal article" date="2020" name="Mol. Biol. Evol.">
        <title>Distinct Expression and Methylation Patterns for Genes with Different Fates following a Single Whole-Genome Duplication in Flowering Plants.</title>
        <authorList>
            <person name="Shi T."/>
            <person name="Rahmani R.S."/>
            <person name="Gugger P.F."/>
            <person name="Wang M."/>
            <person name="Li H."/>
            <person name="Zhang Y."/>
            <person name="Li Z."/>
            <person name="Wang Q."/>
            <person name="Van de Peer Y."/>
            <person name="Marchal K."/>
            <person name="Chen J."/>
        </authorList>
    </citation>
    <scope>NUCLEOTIDE SEQUENCE [LARGE SCALE GENOMIC DNA]</scope>
    <source>
        <tissue evidence="2">Leaf</tissue>
    </source>
</reference>
<dbReference type="SMART" id="SM00212">
    <property type="entry name" value="UBCc"/>
    <property type="match status" value="1"/>
</dbReference>
<evidence type="ECO:0000313" key="2">
    <source>
        <dbReference type="EMBL" id="DAD35868.1"/>
    </source>
</evidence>
<dbReference type="InterPro" id="IPR050113">
    <property type="entry name" value="Ub_conjugating_enzyme"/>
</dbReference>
<dbReference type="Proteomes" id="UP000607653">
    <property type="component" value="Unassembled WGS sequence"/>
</dbReference>
<organism evidence="2 3">
    <name type="scientific">Nelumbo nucifera</name>
    <name type="common">Sacred lotus</name>
    <dbReference type="NCBI Taxonomy" id="4432"/>
    <lineage>
        <taxon>Eukaryota</taxon>
        <taxon>Viridiplantae</taxon>
        <taxon>Streptophyta</taxon>
        <taxon>Embryophyta</taxon>
        <taxon>Tracheophyta</taxon>
        <taxon>Spermatophyta</taxon>
        <taxon>Magnoliopsida</taxon>
        <taxon>Proteales</taxon>
        <taxon>Nelumbonaceae</taxon>
        <taxon>Nelumbo</taxon>
    </lineage>
</organism>
<dbReference type="Pfam" id="PF00179">
    <property type="entry name" value="UQ_con"/>
    <property type="match status" value="1"/>
</dbReference>
<dbReference type="PANTHER" id="PTHR24067">
    <property type="entry name" value="UBIQUITIN-CONJUGATING ENZYME E2"/>
    <property type="match status" value="1"/>
</dbReference>
<comment type="caution">
    <text evidence="2">The sequence shown here is derived from an EMBL/GenBank/DDBJ whole genome shotgun (WGS) entry which is preliminary data.</text>
</comment>
<name>A0A822Z2Z1_NELNU</name>
<dbReference type="InterPro" id="IPR016135">
    <property type="entry name" value="UBQ-conjugating_enzyme/RWD"/>
</dbReference>
<dbReference type="SUPFAM" id="SSF54495">
    <property type="entry name" value="UBC-like"/>
    <property type="match status" value="1"/>
</dbReference>
<protein>
    <recommendedName>
        <fullName evidence="1">UBC core domain-containing protein</fullName>
    </recommendedName>
</protein>
<dbReference type="AlphaFoldDB" id="A0A822Z2Z1"/>
<accession>A0A822Z2Z1</accession>
<dbReference type="EMBL" id="DUZY01000004">
    <property type="protein sequence ID" value="DAD35868.1"/>
    <property type="molecule type" value="Genomic_DNA"/>
</dbReference>
<dbReference type="PROSITE" id="PS50127">
    <property type="entry name" value="UBC_2"/>
    <property type="match status" value="1"/>
</dbReference>
<evidence type="ECO:0000313" key="3">
    <source>
        <dbReference type="Proteomes" id="UP000607653"/>
    </source>
</evidence>
<evidence type="ECO:0000259" key="1">
    <source>
        <dbReference type="PROSITE" id="PS50127"/>
    </source>
</evidence>
<proteinExistence type="predicted"/>
<dbReference type="InterPro" id="IPR000608">
    <property type="entry name" value="UBC"/>
</dbReference>
<sequence>MAAEQEKLLLEDDSNLFEWSITIMGSSDTPYEGGYFNVIMKFTSDYSNSSPMVKFGSEMWHASNWEGPHGYEFKSKHWTPVLSIISMLSSPYDESPVNVGAAIKWRD</sequence>
<dbReference type="Gene3D" id="3.10.110.10">
    <property type="entry name" value="Ubiquitin Conjugating Enzyme"/>
    <property type="match status" value="1"/>
</dbReference>
<feature type="domain" description="UBC core" evidence="1">
    <location>
        <begin position="1"/>
        <end position="107"/>
    </location>
</feature>
<gene>
    <name evidence="2" type="ORF">HUJ06_006508</name>
</gene>
<keyword evidence="3" id="KW-1185">Reference proteome</keyword>